<comment type="caution">
    <text evidence="4">The sequence shown here is derived from an EMBL/GenBank/DDBJ whole genome shotgun (WGS) entry which is preliminary data.</text>
</comment>
<dbReference type="VEuPathDB" id="MicrosporidiaDB:AAJ76_1400042730"/>
<dbReference type="GO" id="GO:0006412">
    <property type="term" value="P:translation"/>
    <property type="evidence" value="ECO:0007669"/>
    <property type="project" value="InterPro"/>
</dbReference>
<protein>
    <submittedName>
        <fullName evidence="4">Ribosomal protein s21e</fullName>
    </submittedName>
</protein>
<dbReference type="EMBL" id="JPQZ01000014">
    <property type="protein sequence ID" value="KKO75703.1"/>
    <property type="molecule type" value="Genomic_DNA"/>
</dbReference>
<dbReference type="VEuPathDB" id="MicrosporidiaDB:G9O61_00g011410"/>
<dbReference type="AlphaFoldDB" id="A0A0F9WS47"/>
<name>A0A0F9WS47_9MICR</name>
<evidence type="ECO:0000256" key="1">
    <source>
        <dbReference type="ARBA" id="ARBA00010228"/>
    </source>
</evidence>
<gene>
    <name evidence="4" type="ORF">AAJ76_1400042730</name>
</gene>
<dbReference type="OrthoDB" id="278325at2759"/>
<sequence length="67" mass="7527">MFERRICSFTKRPIASSDKSSVQITLADIDENGRLLDTISTYDVCGVVRKNGLSDGYLTDKIYGDDY</sequence>
<evidence type="ECO:0000256" key="3">
    <source>
        <dbReference type="ARBA" id="ARBA00023274"/>
    </source>
</evidence>
<reference evidence="4 5" key="1">
    <citation type="journal article" date="2015" name="Environ. Microbiol.">
        <title>Genome analyses suggest the presence of polyploidy and recent human-driven expansions in eight global populations of the honeybee pathogen Nosema ceranae.</title>
        <authorList>
            <person name="Pelin A."/>
            <person name="Selman M."/>
            <person name="Aris-Brosou S."/>
            <person name="Farinelli L."/>
            <person name="Corradi N."/>
        </authorList>
    </citation>
    <scope>NUCLEOTIDE SEQUENCE [LARGE SCALE GENOMIC DNA]</scope>
    <source>
        <strain evidence="4 5">PA08 1199</strain>
    </source>
</reference>
<dbReference type="Gene3D" id="3.30.1230.20">
    <property type="match status" value="1"/>
</dbReference>
<evidence type="ECO:0000256" key="2">
    <source>
        <dbReference type="ARBA" id="ARBA00022980"/>
    </source>
</evidence>
<keyword evidence="2 4" id="KW-0689">Ribosomal protein</keyword>
<dbReference type="GeneID" id="36318935"/>
<dbReference type="GO" id="GO:0005840">
    <property type="term" value="C:ribosome"/>
    <property type="evidence" value="ECO:0007669"/>
    <property type="project" value="UniProtKB-KW"/>
</dbReference>
<dbReference type="Pfam" id="PF01249">
    <property type="entry name" value="Ribosomal_S21e"/>
    <property type="match status" value="1"/>
</dbReference>
<keyword evidence="3" id="KW-0687">Ribonucleoprotein</keyword>
<dbReference type="RefSeq" id="XP_024331445.1">
    <property type="nucleotide sequence ID" value="XM_024474032.1"/>
</dbReference>
<dbReference type="GO" id="GO:0003735">
    <property type="term" value="F:structural constituent of ribosome"/>
    <property type="evidence" value="ECO:0007669"/>
    <property type="project" value="InterPro"/>
</dbReference>
<dbReference type="InterPro" id="IPR001931">
    <property type="entry name" value="Ribosomal_eS21"/>
</dbReference>
<evidence type="ECO:0000313" key="5">
    <source>
        <dbReference type="Proteomes" id="UP000034350"/>
    </source>
</evidence>
<dbReference type="InterPro" id="IPR038579">
    <property type="entry name" value="Ribosomal_eS21_sf"/>
</dbReference>
<organism evidence="4 5">
    <name type="scientific">Vairimorpha ceranae</name>
    <dbReference type="NCBI Taxonomy" id="40302"/>
    <lineage>
        <taxon>Eukaryota</taxon>
        <taxon>Fungi</taxon>
        <taxon>Fungi incertae sedis</taxon>
        <taxon>Microsporidia</taxon>
        <taxon>Nosematidae</taxon>
        <taxon>Vairimorpha</taxon>
    </lineage>
</organism>
<keyword evidence="5" id="KW-1185">Reference proteome</keyword>
<dbReference type="GO" id="GO:1990904">
    <property type="term" value="C:ribonucleoprotein complex"/>
    <property type="evidence" value="ECO:0007669"/>
    <property type="project" value="UniProtKB-KW"/>
</dbReference>
<proteinExistence type="inferred from homology"/>
<accession>A0A0F9WS47</accession>
<comment type="similarity">
    <text evidence="1">Belongs to the eukaryotic ribosomal protein eS21 family.</text>
</comment>
<dbReference type="PANTHER" id="PTHR10442">
    <property type="entry name" value="40S RIBOSOMAL PROTEIN S21"/>
    <property type="match status" value="1"/>
</dbReference>
<evidence type="ECO:0000313" key="4">
    <source>
        <dbReference type="EMBL" id="KKO75703.1"/>
    </source>
</evidence>
<dbReference type="Proteomes" id="UP000034350">
    <property type="component" value="Unassembled WGS sequence"/>
</dbReference>